<dbReference type="Gene3D" id="2.40.10.10">
    <property type="entry name" value="Trypsin-like serine proteases"/>
    <property type="match status" value="3"/>
</dbReference>
<feature type="domain" description="Peptidase S1" evidence="4">
    <location>
        <begin position="25"/>
        <end position="285"/>
    </location>
</feature>
<keyword evidence="2" id="KW-0472">Membrane</keyword>
<sequence length="311" mass="34623">MRLLALLLMVGAAAAVAVPREDGRIIGGQECEPHSRPYMASLNYGYHFCGGVLINKQWVLSVAHCWYNPYAMQIMLGEHNVRVFEGTEQLMKTDTIIWHPDYDYQTLDYDIMLIKLFHPVEVTEAVAPIPLAKGCPMGGLSCSVSGWGNSAMGGEVNLPIHLQCLDVPILDDKQCENAYPGMISPRMMCAGHMEGGKSPCNPSGVCWRTPGPGVMGSGMCPTELPCRLRQVVRVPALDSRRSGSQRLKKVFPPHFIQLAFLLPSPTKSPLIPIFSSHFYFSFFLWCLVSFDVFLLTHPDSTHMWQNIKIPK</sequence>
<dbReference type="InterPro" id="IPR009003">
    <property type="entry name" value="Peptidase_S1_PA"/>
</dbReference>
<evidence type="ECO:0000256" key="1">
    <source>
        <dbReference type="ARBA" id="ARBA00023157"/>
    </source>
</evidence>
<keyword evidence="1" id="KW-1015">Disulfide bond</keyword>
<dbReference type="InterPro" id="IPR001314">
    <property type="entry name" value="Peptidase_S1A"/>
</dbReference>
<accession>A0A2U9AXJ8</accession>
<feature type="signal peptide" evidence="3">
    <location>
        <begin position="1"/>
        <end position="15"/>
    </location>
</feature>
<evidence type="ECO:0000256" key="3">
    <source>
        <dbReference type="SAM" id="SignalP"/>
    </source>
</evidence>
<evidence type="ECO:0000256" key="2">
    <source>
        <dbReference type="SAM" id="Phobius"/>
    </source>
</evidence>
<organism evidence="5 6">
    <name type="scientific">Scophthalmus maximus</name>
    <name type="common">Turbot</name>
    <name type="synonym">Psetta maxima</name>
    <dbReference type="NCBI Taxonomy" id="52904"/>
    <lineage>
        <taxon>Eukaryota</taxon>
        <taxon>Metazoa</taxon>
        <taxon>Chordata</taxon>
        <taxon>Craniata</taxon>
        <taxon>Vertebrata</taxon>
        <taxon>Euteleostomi</taxon>
        <taxon>Actinopterygii</taxon>
        <taxon>Neopterygii</taxon>
        <taxon>Teleostei</taxon>
        <taxon>Neoteleostei</taxon>
        <taxon>Acanthomorphata</taxon>
        <taxon>Carangaria</taxon>
        <taxon>Pleuronectiformes</taxon>
        <taxon>Pleuronectoidei</taxon>
        <taxon>Scophthalmidae</taxon>
        <taxon>Scophthalmus</taxon>
    </lineage>
</organism>
<dbReference type="Pfam" id="PF00089">
    <property type="entry name" value="Trypsin"/>
    <property type="match status" value="1"/>
</dbReference>
<dbReference type="CDD" id="cd00190">
    <property type="entry name" value="Tryp_SPc"/>
    <property type="match status" value="1"/>
</dbReference>
<proteinExistence type="predicted"/>
<dbReference type="SUPFAM" id="SSF50494">
    <property type="entry name" value="Trypsin-like serine proteases"/>
    <property type="match status" value="1"/>
</dbReference>
<name>A0A2U9AXJ8_SCOMX</name>
<dbReference type="InterPro" id="IPR043504">
    <property type="entry name" value="Peptidase_S1_PA_chymotrypsin"/>
</dbReference>
<dbReference type="PROSITE" id="PS50240">
    <property type="entry name" value="TRYPSIN_DOM"/>
    <property type="match status" value="1"/>
</dbReference>
<reference evidence="5 6" key="1">
    <citation type="submission" date="2017-12" db="EMBL/GenBank/DDBJ databases">
        <title>Integrating genomic resources of turbot (Scophthalmus maximus) in depth evaluation of genetic and physical mapping variation across individuals.</title>
        <authorList>
            <person name="Martinez P."/>
        </authorList>
    </citation>
    <scope>NUCLEOTIDE SEQUENCE [LARGE SCALE GENOMIC DNA]</scope>
</reference>
<dbReference type="InterPro" id="IPR001254">
    <property type="entry name" value="Trypsin_dom"/>
</dbReference>
<dbReference type="PRINTS" id="PR00722">
    <property type="entry name" value="CHYMOTRYPSIN"/>
</dbReference>
<dbReference type="GO" id="GO:0006508">
    <property type="term" value="P:proteolysis"/>
    <property type="evidence" value="ECO:0007669"/>
    <property type="project" value="InterPro"/>
</dbReference>
<keyword evidence="3" id="KW-0732">Signal</keyword>
<keyword evidence="2" id="KW-1133">Transmembrane helix</keyword>
<dbReference type="AlphaFoldDB" id="A0A2U9AXJ8"/>
<evidence type="ECO:0000259" key="4">
    <source>
        <dbReference type="PROSITE" id="PS50240"/>
    </source>
</evidence>
<keyword evidence="2" id="KW-0812">Transmembrane</keyword>
<dbReference type="PANTHER" id="PTHR24271">
    <property type="entry name" value="KALLIKREIN-RELATED"/>
    <property type="match status" value="1"/>
</dbReference>
<dbReference type="FunFam" id="2.40.10.10:FF:000166">
    <property type="entry name" value="Trypsin"/>
    <property type="match status" value="1"/>
</dbReference>
<keyword evidence="6" id="KW-1185">Reference proteome</keyword>
<feature type="chain" id="PRO_5016139051" evidence="3">
    <location>
        <begin position="16"/>
        <end position="311"/>
    </location>
</feature>
<feature type="transmembrane region" description="Helical" evidence="2">
    <location>
        <begin position="278"/>
        <end position="296"/>
    </location>
</feature>
<evidence type="ECO:0000313" key="6">
    <source>
        <dbReference type="Proteomes" id="UP000246464"/>
    </source>
</evidence>
<dbReference type="Proteomes" id="UP000246464">
    <property type="component" value="Chromosome 1"/>
</dbReference>
<evidence type="ECO:0000313" key="5">
    <source>
        <dbReference type="EMBL" id="AWO96311.1"/>
    </source>
</evidence>
<dbReference type="GO" id="GO:0004252">
    <property type="term" value="F:serine-type endopeptidase activity"/>
    <property type="evidence" value="ECO:0007669"/>
    <property type="project" value="InterPro"/>
</dbReference>
<gene>
    <name evidence="5" type="ORF">SMAX5B_011983</name>
</gene>
<dbReference type="PANTHER" id="PTHR24271:SF47">
    <property type="entry name" value="KALLIKREIN-1"/>
    <property type="match status" value="1"/>
</dbReference>
<protein>
    <submittedName>
        <fullName evidence="5">Trypsinogen Y isoform 2</fullName>
    </submittedName>
</protein>
<dbReference type="EMBL" id="CP026243">
    <property type="protein sequence ID" value="AWO96311.1"/>
    <property type="molecule type" value="Genomic_DNA"/>
</dbReference>
<dbReference type="SMART" id="SM00020">
    <property type="entry name" value="Tryp_SPc"/>
    <property type="match status" value="1"/>
</dbReference>